<name>A0A0A8K797_9HYPH</name>
<protein>
    <recommendedName>
        <fullName evidence="4">RDD domain-containing protein</fullName>
    </recommendedName>
</protein>
<feature type="transmembrane region" description="Helical" evidence="1">
    <location>
        <begin position="58"/>
        <end position="80"/>
    </location>
</feature>
<proteinExistence type="predicted"/>
<keyword evidence="3" id="KW-1185">Reference proteome</keyword>
<dbReference type="HOGENOM" id="CLU_2510403_0_0_5"/>
<organism evidence="2 3">
    <name type="scientific">Methyloceanibacter caenitepidi</name>
    <dbReference type="NCBI Taxonomy" id="1384459"/>
    <lineage>
        <taxon>Bacteria</taxon>
        <taxon>Pseudomonadati</taxon>
        <taxon>Pseudomonadota</taxon>
        <taxon>Alphaproteobacteria</taxon>
        <taxon>Hyphomicrobiales</taxon>
        <taxon>Hyphomicrobiaceae</taxon>
        <taxon>Methyloceanibacter</taxon>
    </lineage>
</organism>
<dbReference type="Proteomes" id="UP000031643">
    <property type="component" value="Chromosome"/>
</dbReference>
<dbReference type="KEGG" id="mcg:GL4_3266"/>
<gene>
    <name evidence="2" type="ORF">GL4_3266</name>
</gene>
<dbReference type="OrthoDB" id="7745564at2"/>
<dbReference type="RefSeq" id="WP_045368951.1">
    <property type="nucleotide sequence ID" value="NZ_AP014648.1"/>
</dbReference>
<keyword evidence="1" id="KW-0812">Transmembrane</keyword>
<evidence type="ECO:0000313" key="3">
    <source>
        <dbReference type="Proteomes" id="UP000031643"/>
    </source>
</evidence>
<dbReference type="AlphaFoldDB" id="A0A0A8K797"/>
<accession>A0A0A8K797</accession>
<dbReference type="EMBL" id="AP014648">
    <property type="protein sequence ID" value="BAQ18691.1"/>
    <property type="molecule type" value="Genomic_DNA"/>
</dbReference>
<dbReference type="STRING" id="1384459.GL4_3266"/>
<evidence type="ECO:0000256" key="1">
    <source>
        <dbReference type="SAM" id="Phobius"/>
    </source>
</evidence>
<evidence type="ECO:0000313" key="2">
    <source>
        <dbReference type="EMBL" id="BAQ18691.1"/>
    </source>
</evidence>
<evidence type="ECO:0008006" key="4">
    <source>
        <dbReference type="Google" id="ProtNLM"/>
    </source>
</evidence>
<keyword evidence="1" id="KW-1133">Transmembrane helix</keyword>
<sequence>MTETPPVTSEAKPVSTWRKVLAGILDFFTIFFVAGYVIGYATGSLTADGFELNGGPAFLFFGVLIAYFVVFSKYLGGTLWQRILKTR</sequence>
<keyword evidence="1" id="KW-0472">Membrane</keyword>
<feature type="transmembrane region" description="Helical" evidence="1">
    <location>
        <begin position="20"/>
        <end position="38"/>
    </location>
</feature>
<reference evidence="2 3" key="1">
    <citation type="submission" date="2014-09" db="EMBL/GenBank/DDBJ databases">
        <title>Genome sequencing of Methyloceanibacter caenitepidi Gela4.</title>
        <authorList>
            <person name="Takeuchi M."/>
            <person name="Susumu S."/>
            <person name="Kamagata Y."/>
            <person name="Oshima K."/>
            <person name="Hattori M."/>
            <person name="Iwasaki W."/>
        </authorList>
    </citation>
    <scope>NUCLEOTIDE SEQUENCE [LARGE SCALE GENOMIC DNA]</scope>
    <source>
        <strain evidence="2 3">Gela4</strain>
    </source>
</reference>